<evidence type="ECO:0000313" key="4">
    <source>
        <dbReference type="Proteomes" id="UP001519332"/>
    </source>
</evidence>
<dbReference type="Proteomes" id="UP001519332">
    <property type="component" value="Unassembled WGS sequence"/>
</dbReference>
<proteinExistence type="predicted"/>
<sequence length="142" mass="14534">MRKAIPAILLSAAGFVLVWQYQPSVSSEPVALPSPTTIPSLPQTSTSSSAGTTTAETKTVAGSAERNSHGTVQVQVTFTGNQISNVTFLQLPNTGPSKMAGPKLVQETLQAQSATVDTVSGATQTSESYIASLQAAIDAKGA</sequence>
<dbReference type="RefSeq" id="WP_209633374.1">
    <property type="nucleotide sequence ID" value="NZ_JAGINW010000001.1"/>
</dbReference>
<feature type="domain" description="FMN-binding" evidence="2">
    <location>
        <begin position="68"/>
        <end position="140"/>
    </location>
</feature>
<reference evidence="3 4" key="1">
    <citation type="submission" date="2021-03" db="EMBL/GenBank/DDBJ databases">
        <title>Sequencing the genomes of 1000 actinobacteria strains.</title>
        <authorList>
            <person name="Klenk H.-P."/>
        </authorList>
    </citation>
    <scope>NUCLEOTIDE SEQUENCE [LARGE SCALE GENOMIC DNA]</scope>
    <source>
        <strain evidence="3 4">DSM 46670</strain>
    </source>
</reference>
<feature type="compositionally biased region" description="Polar residues" evidence="1">
    <location>
        <begin position="34"/>
        <end position="43"/>
    </location>
</feature>
<dbReference type="SMART" id="SM00900">
    <property type="entry name" value="FMN_bind"/>
    <property type="match status" value="1"/>
</dbReference>
<dbReference type="Gene3D" id="3.90.1010.20">
    <property type="match status" value="1"/>
</dbReference>
<dbReference type="Pfam" id="PF04205">
    <property type="entry name" value="FMN_bind"/>
    <property type="match status" value="1"/>
</dbReference>
<gene>
    <name evidence="3" type="ORF">JOF56_000165</name>
</gene>
<dbReference type="EMBL" id="JAGINW010000001">
    <property type="protein sequence ID" value="MBP2319780.1"/>
    <property type="molecule type" value="Genomic_DNA"/>
</dbReference>
<dbReference type="InterPro" id="IPR007329">
    <property type="entry name" value="FMN-bd"/>
</dbReference>
<keyword evidence="4" id="KW-1185">Reference proteome</keyword>
<feature type="compositionally biased region" description="Low complexity" evidence="1">
    <location>
        <begin position="44"/>
        <end position="63"/>
    </location>
</feature>
<evidence type="ECO:0000313" key="3">
    <source>
        <dbReference type="EMBL" id="MBP2319780.1"/>
    </source>
</evidence>
<evidence type="ECO:0000256" key="1">
    <source>
        <dbReference type="SAM" id="MobiDB-lite"/>
    </source>
</evidence>
<protein>
    <submittedName>
        <fullName evidence="3">Uncharacterized protein with FMN-binding domain</fullName>
    </submittedName>
</protein>
<name>A0ABS4T5N4_9PSEU</name>
<accession>A0ABS4T5N4</accession>
<feature type="region of interest" description="Disordered" evidence="1">
    <location>
        <begin position="27"/>
        <end position="71"/>
    </location>
</feature>
<evidence type="ECO:0000259" key="2">
    <source>
        <dbReference type="SMART" id="SM00900"/>
    </source>
</evidence>
<comment type="caution">
    <text evidence="3">The sequence shown here is derived from an EMBL/GenBank/DDBJ whole genome shotgun (WGS) entry which is preliminary data.</text>
</comment>
<organism evidence="3 4">
    <name type="scientific">Kibdelosporangium banguiense</name>
    <dbReference type="NCBI Taxonomy" id="1365924"/>
    <lineage>
        <taxon>Bacteria</taxon>
        <taxon>Bacillati</taxon>
        <taxon>Actinomycetota</taxon>
        <taxon>Actinomycetes</taxon>
        <taxon>Pseudonocardiales</taxon>
        <taxon>Pseudonocardiaceae</taxon>
        <taxon>Kibdelosporangium</taxon>
    </lineage>
</organism>